<accession>A0A017S253</accession>
<reference evidence="10" key="1">
    <citation type="journal article" date="2014" name="Nat. Commun.">
        <title>Genomic adaptations of the halophilic Dead Sea filamentous fungus Eurotium rubrum.</title>
        <authorList>
            <person name="Kis-Papo T."/>
            <person name="Weig A.R."/>
            <person name="Riley R."/>
            <person name="Persoh D."/>
            <person name="Salamov A."/>
            <person name="Sun H."/>
            <person name="Lipzen A."/>
            <person name="Wasser S.P."/>
            <person name="Rambold G."/>
            <person name="Grigoriev I.V."/>
            <person name="Nevo E."/>
        </authorList>
    </citation>
    <scope>NUCLEOTIDE SEQUENCE [LARGE SCALE GENOMIC DNA]</scope>
    <source>
        <strain evidence="10">CBS 135680</strain>
    </source>
</reference>
<dbReference type="HOGENOM" id="CLU_037785_0_0_1"/>
<keyword evidence="6" id="KW-0539">Nucleus</keyword>
<evidence type="ECO:0000256" key="1">
    <source>
        <dbReference type="ARBA" id="ARBA00004123"/>
    </source>
</evidence>
<dbReference type="Gene3D" id="3.30.160.60">
    <property type="entry name" value="Classic Zinc Finger"/>
    <property type="match status" value="1"/>
</dbReference>
<evidence type="ECO:0000256" key="3">
    <source>
        <dbReference type="ARBA" id="ARBA00022737"/>
    </source>
</evidence>
<keyword evidence="10" id="KW-1185">Reference proteome</keyword>
<dbReference type="STRING" id="1388766.A0A017S253"/>
<dbReference type="GO" id="GO:0005634">
    <property type="term" value="C:nucleus"/>
    <property type="evidence" value="ECO:0007669"/>
    <property type="project" value="UniProtKB-SubCell"/>
</dbReference>
<evidence type="ECO:0000256" key="7">
    <source>
        <dbReference type="PROSITE-ProRule" id="PRU00042"/>
    </source>
</evidence>
<dbReference type="AlphaFoldDB" id="A0A017S253"/>
<dbReference type="PROSITE" id="PS00028">
    <property type="entry name" value="ZINC_FINGER_C2H2_1"/>
    <property type="match status" value="2"/>
</dbReference>
<evidence type="ECO:0000256" key="6">
    <source>
        <dbReference type="ARBA" id="ARBA00023242"/>
    </source>
</evidence>
<dbReference type="GeneID" id="63700715"/>
<dbReference type="Pfam" id="PF04082">
    <property type="entry name" value="Fungal_trans"/>
    <property type="match status" value="1"/>
</dbReference>
<dbReference type="PANTHER" id="PTHR40626">
    <property type="entry name" value="MIP31509P"/>
    <property type="match status" value="1"/>
</dbReference>
<dbReference type="PROSITE" id="PS50157">
    <property type="entry name" value="ZINC_FINGER_C2H2_2"/>
    <property type="match status" value="2"/>
</dbReference>
<dbReference type="SMART" id="SM00355">
    <property type="entry name" value="ZnF_C2H2"/>
    <property type="match status" value="2"/>
</dbReference>
<dbReference type="SUPFAM" id="SSF57667">
    <property type="entry name" value="beta-beta-alpha zinc fingers"/>
    <property type="match status" value="1"/>
</dbReference>
<dbReference type="Proteomes" id="UP000019804">
    <property type="component" value="Unassembled WGS sequence"/>
</dbReference>
<dbReference type="EMBL" id="KK088450">
    <property type="protein sequence ID" value="EYE91012.1"/>
    <property type="molecule type" value="Genomic_DNA"/>
</dbReference>
<proteinExistence type="predicted"/>
<dbReference type="GO" id="GO:0000785">
    <property type="term" value="C:chromatin"/>
    <property type="evidence" value="ECO:0007669"/>
    <property type="project" value="TreeGrafter"/>
</dbReference>
<dbReference type="InterPro" id="IPR051059">
    <property type="entry name" value="VerF-like"/>
</dbReference>
<dbReference type="GO" id="GO:0000981">
    <property type="term" value="F:DNA-binding transcription factor activity, RNA polymerase II-specific"/>
    <property type="evidence" value="ECO:0007669"/>
    <property type="project" value="InterPro"/>
</dbReference>
<keyword evidence="3" id="KW-0677">Repeat</keyword>
<comment type="subcellular location">
    <subcellularLocation>
        <location evidence="1">Nucleus</location>
    </subcellularLocation>
</comment>
<evidence type="ECO:0000256" key="2">
    <source>
        <dbReference type="ARBA" id="ARBA00022723"/>
    </source>
</evidence>
<evidence type="ECO:0000313" key="10">
    <source>
        <dbReference type="Proteomes" id="UP000019804"/>
    </source>
</evidence>
<evidence type="ECO:0000256" key="5">
    <source>
        <dbReference type="ARBA" id="ARBA00022833"/>
    </source>
</evidence>
<dbReference type="PANTHER" id="PTHR40626:SF36">
    <property type="entry name" value="TRANSCRIPTION FACTOR WITH C2H2 AND ZN(2)-CYS(6) DNA BINDING DOMAIN (EUROFUNG)"/>
    <property type="match status" value="1"/>
</dbReference>
<keyword evidence="2" id="KW-0479">Metal-binding</keyword>
<keyword evidence="4 7" id="KW-0863">Zinc-finger</keyword>
<dbReference type="InterPro" id="IPR036236">
    <property type="entry name" value="Znf_C2H2_sf"/>
</dbReference>
<dbReference type="OrthoDB" id="10261408at2759"/>
<dbReference type="InterPro" id="IPR013087">
    <property type="entry name" value="Znf_C2H2_type"/>
</dbReference>
<dbReference type="GO" id="GO:0006351">
    <property type="term" value="P:DNA-templated transcription"/>
    <property type="evidence" value="ECO:0007669"/>
    <property type="project" value="InterPro"/>
</dbReference>
<dbReference type="InterPro" id="IPR007219">
    <property type="entry name" value="XnlR_reg_dom"/>
</dbReference>
<feature type="domain" description="C2H2-type" evidence="8">
    <location>
        <begin position="4"/>
        <end position="33"/>
    </location>
</feature>
<evidence type="ECO:0000256" key="4">
    <source>
        <dbReference type="ARBA" id="ARBA00022771"/>
    </source>
</evidence>
<feature type="domain" description="C2H2-type" evidence="8">
    <location>
        <begin position="35"/>
        <end position="63"/>
    </location>
</feature>
<organism evidence="9 10">
    <name type="scientific">Aspergillus ruber (strain CBS 135680)</name>
    <dbReference type="NCBI Taxonomy" id="1388766"/>
    <lineage>
        <taxon>Eukaryota</taxon>
        <taxon>Fungi</taxon>
        <taxon>Dikarya</taxon>
        <taxon>Ascomycota</taxon>
        <taxon>Pezizomycotina</taxon>
        <taxon>Eurotiomycetes</taxon>
        <taxon>Eurotiomycetidae</taxon>
        <taxon>Eurotiales</taxon>
        <taxon>Aspergillaceae</taxon>
        <taxon>Aspergillus</taxon>
        <taxon>Aspergillus subgen. Aspergillus</taxon>
    </lineage>
</organism>
<name>A0A017S253_ASPRC</name>
<dbReference type="GO" id="GO:0000978">
    <property type="term" value="F:RNA polymerase II cis-regulatory region sequence-specific DNA binding"/>
    <property type="evidence" value="ECO:0007669"/>
    <property type="project" value="InterPro"/>
</dbReference>
<dbReference type="RefSeq" id="XP_040634702.1">
    <property type="nucleotide sequence ID" value="XM_040785591.1"/>
</dbReference>
<dbReference type="GO" id="GO:0008270">
    <property type="term" value="F:zinc ion binding"/>
    <property type="evidence" value="ECO:0007669"/>
    <property type="project" value="UniProtKB-KW"/>
</dbReference>
<evidence type="ECO:0000259" key="8">
    <source>
        <dbReference type="PROSITE" id="PS50157"/>
    </source>
</evidence>
<sequence length="373" mass="42907">MKPFPCHFPGCDSSYLRKEHLQRHLVQHTADTPKTPCPFCDRAFARHDTMRRHTRQAHKAEAKRLCDVRTERTCRACQVANSSCEGRNPCRRCLRESLCCSFSNDRASRTVDNTSSILQYTQRYFQNFHPQWPLLHLGTYSIRDEPSLLLYSVVAIGLWTEGTISSRATALALHDTIGNSIYQQKSQWDSTLIHKDQKDHTASAWPIATYQGILLYLILSLLKSRRPRQSRQCSLSQSDYDILAALVRTCRRHNLFFYPRMIGRYHGINSMACIWVGVEEIKRLGIALYRVCKLCSNSNNSDVDGGNYLKSDFLTLSDLQFPMPDSNELWNAESNMVLSRRLAEVEPSTTLDGRLEENWILNLGDVPFECFMI</sequence>
<protein>
    <recommendedName>
        <fullName evidence="8">C2H2-type domain-containing protein</fullName>
    </recommendedName>
</protein>
<evidence type="ECO:0000313" key="9">
    <source>
        <dbReference type="EMBL" id="EYE91012.1"/>
    </source>
</evidence>
<keyword evidence="5" id="KW-0862">Zinc</keyword>
<gene>
    <name evidence="9" type="ORF">EURHEDRAFT_488012</name>
</gene>